<sequence length="77" mass="8871">MLPNFSLSVSSLCDSKLRQWFDPPTCRAIKAIPLPRQCIEDRLVWYDTANGIFSVKSAYHLAVRLDQQNSRWKAMVS</sequence>
<reference evidence="1 2" key="1">
    <citation type="submission" date="2024-04" db="EMBL/GenBank/DDBJ databases">
        <authorList>
            <person name="Fracassetti M."/>
        </authorList>
    </citation>
    <scope>NUCLEOTIDE SEQUENCE [LARGE SCALE GENOMIC DNA]</scope>
</reference>
<evidence type="ECO:0000313" key="2">
    <source>
        <dbReference type="Proteomes" id="UP001497516"/>
    </source>
</evidence>
<dbReference type="EMBL" id="OZ034813">
    <property type="protein sequence ID" value="CAL1353573.1"/>
    <property type="molecule type" value="Genomic_DNA"/>
</dbReference>
<gene>
    <name evidence="1" type="ORF">LTRI10_LOCUS1467</name>
</gene>
<evidence type="ECO:0000313" key="1">
    <source>
        <dbReference type="EMBL" id="CAL1353573.1"/>
    </source>
</evidence>
<keyword evidence="2" id="KW-1185">Reference proteome</keyword>
<dbReference type="Proteomes" id="UP001497516">
    <property type="component" value="Chromosome 1"/>
</dbReference>
<dbReference type="AlphaFoldDB" id="A0AAV2CCG7"/>
<proteinExistence type="predicted"/>
<protein>
    <submittedName>
        <fullName evidence="1">Uncharacterized protein</fullName>
    </submittedName>
</protein>
<organism evidence="1 2">
    <name type="scientific">Linum trigynum</name>
    <dbReference type="NCBI Taxonomy" id="586398"/>
    <lineage>
        <taxon>Eukaryota</taxon>
        <taxon>Viridiplantae</taxon>
        <taxon>Streptophyta</taxon>
        <taxon>Embryophyta</taxon>
        <taxon>Tracheophyta</taxon>
        <taxon>Spermatophyta</taxon>
        <taxon>Magnoliopsida</taxon>
        <taxon>eudicotyledons</taxon>
        <taxon>Gunneridae</taxon>
        <taxon>Pentapetalae</taxon>
        <taxon>rosids</taxon>
        <taxon>fabids</taxon>
        <taxon>Malpighiales</taxon>
        <taxon>Linaceae</taxon>
        <taxon>Linum</taxon>
    </lineage>
</organism>
<accession>A0AAV2CCG7</accession>
<name>A0AAV2CCG7_9ROSI</name>